<keyword evidence="7" id="KW-1185">Reference proteome</keyword>
<keyword evidence="2 4" id="KW-0472">Membrane</keyword>
<dbReference type="InterPro" id="IPR044538">
    <property type="entry name" value="Vta1-like"/>
</dbReference>
<evidence type="ECO:0000256" key="2">
    <source>
        <dbReference type="ARBA" id="ARBA00023136"/>
    </source>
</evidence>
<dbReference type="GO" id="GO:0005771">
    <property type="term" value="C:multivesicular body"/>
    <property type="evidence" value="ECO:0007669"/>
    <property type="project" value="TreeGrafter"/>
</dbReference>
<dbReference type="PANTHER" id="PTHR46009:SF1">
    <property type="entry name" value="VACUOLAR PROTEIN SORTING-ASSOCIATED PROTEIN VTA1 HOMOLOG"/>
    <property type="match status" value="1"/>
</dbReference>
<evidence type="ECO:0000256" key="1">
    <source>
        <dbReference type="ARBA" id="ARBA00004308"/>
    </source>
</evidence>
<proteinExistence type="predicted"/>
<dbReference type="PANTHER" id="PTHR46009">
    <property type="entry name" value="VACUOLAR PROTEIN SORTING-ASSOCIATED PROTEIN VTA1 HOMOLOG"/>
    <property type="match status" value="1"/>
</dbReference>
<evidence type="ECO:0000256" key="4">
    <source>
        <dbReference type="SAM" id="Phobius"/>
    </source>
</evidence>
<feature type="compositionally biased region" description="Acidic residues" evidence="3">
    <location>
        <begin position="456"/>
        <end position="466"/>
    </location>
</feature>
<protein>
    <recommendedName>
        <fullName evidence="5">Vta1/callose synthase N-terminal domain-containing protein</fullName>
    </recommendedName>
</protein>
<comment type="subcellular location">
    <subcellularLocation>
        <location evidence="1">Endomembrane system</location>
    </subcellularLocation>
</comment>
<name>A0A9Q0LX04_BLOTA</name>
<reference evidence="6" key="1">
    <citation type="submission" date="2022-12" db="EMBL/GenBank/DDBJ databases">
        <title>Genome assemblies of Blomia tropicalis.</title>
        <authorList>
            <person name="Cui Y."/>
        </authorList>
    </citation>
    <scope>NUCLEOTIDE SEQUENCE</scope>
    <source>
        <tissue evidence="6">Adult mites</tissue>
    </source>
</reference>
<dbReference type="Gene3D" id="1.25.40.270">
    <property type="entry name" value="Vacuolar protein sorting-associated protein vta1"/>
    <property type="match status" value="1"/>
</dbReference>
<organism evidence="6 7">
    <name type="scientific">Blomia tropicalis</name>
    <name type="common">Mite</name>
    <dbReference type="NCBI Taxonomy" id="40697"/>
    <lineage>
        <taxon>Eukaryota</taxon>
        <taxon>Metazoa</taxon>
        <taxon>Ecdysozoa</taxon>
        <taxon>Arthropoda</taxon>
        <taxon>Chelicerata</taxon>
        <taxon>Arachnida</taxon>
        <taxon>Acari</taxon>
        <taxon>Acariformes</taxon>
        <taxon>Sarcoptiformes</taxon>
        <taxon>Astigmata</taxon>
        <taxon>Glycyphagoidea</taxon>
        <taxon>Echimyopodidae</taxon>
        <taxon>Blomia</taxon>
    </lineage>
</organism>
<dbReference type="Pfam" id="PF04652">
    <property type="entry name" value="Vta1"/>
    <property type="match status" value="1"/>
</dbReference>
<comment type="caution">
    <text evidence="6">The sequence shown here is derived from an EMBL/GenBank/DDBJ whole genome shotgun (WGS) entry which is preliminary data.</text>
</comment>
<feature type="compositionally biased region" description="Polar residues" evidence="3">
    <location>
        <begin position="490"/>
        <end position="505"/>
    </location>
</feature>
<feature type="domain" description="Vta1/callose synthase N-terminal" evidence="5">
    <location>
        <begin position="304"/>
        <end position="438"/>
    </location>
</feature>
<evidence type="ECO:0000313" key="7">
    <source>
        <dbReference type="Proteomes" id="UP001142055"/>
    </source>
</evidence>
<accession>A0A9Q0LX04</accession>
<dbReference type="InterPro" id="IPR023175">
    <property type="entry name" value="Vta1/CALS_N_sf"/>
</dbReference>
<evidence type="ECO:0000256" key="3">
    <source>
        <dbReference type="SAM" id="MobiDB-lite"/>
    </source>
</evidence>
<dbReference type="InterPro" id="IPR039431">
    <property type="entry name" value="Vta1/CALS_N"/>
</dbReference>
<dbReference type="EMBL" id="JAPWDV010000004">
    <property type="protein sequence ID" value="KAJ6216078.1"/>
    <property type="molecule type" value="Genomic_DNA"/>
</dbReference>
<keyword evidence="4" id="KW-0812">Transmembrane</keyword>
<dbReference type="GO" id="GO:0032511">
    <property type="term" value="P:late endosome to vacuole transport via multivesicular body sorting pathway"/>
    <property type="evidence" value="ECO:0007669"/>
    <property type="project" value="InterPro"/>
</dbReference>
<gene>
    <name evidence="6" type="ORF">RDWZM_010578</name>
</gene>
<keyword evidence="4" id="KW-1133">Transmembrane helix</keyword>
<feature type="transmembrane region" description="Helical" evidence="4">
    <location>
        <begin position="20"/>
        <end position="45"/>
    </location>
</feature>
<sequence>MHSTRLHLNRSYRNPLIRIFSFFLRYPKIFIIFWLFMLLIFMFILTKNDFKQLSTSSSKLINDHDHSNIDKLSQSMKRCAPLSQSARLTYHTFVKRLVETFNRLHIVHFLCYETLWNVLKRKSGDEHLILRVRDGCITICLLNNDDGHQNQTLMEQEFKRNGITVNYDYNHGIYEFKPKSKLFSTIIDNDNMKNETFPLHLFPDIFTIHARIYLYQYDQSINMYSRIGWKNSIFNTNDCEMKHCFPSELVHKRPLPQIELINSLNINVPHHGIELLKYQYLNNWMDHSQIDTLINDARFKRFVPFLRLARLNLDTKPIVSYWCLFNILQQGLSSSVQDIRNELGKIMLMLETERTNRRGDPLFDSEPEAKKFIENYANQLLVKAENEAELGVSNADAIKLYLACANVSSLLPLFGDKSEENEKRIKYAKWKAVTISKMPKEPPPPTTTTTTTSSDEPYEPEPDNDYSEDHNESSNDEPSVKPIPQPRHSVPSNPSTESVPEPSIESQFDFSKLSLTESQRRKAELYCESALYAIRNNDILTAVNNMNQSLHELQKYAQRNQK</sequence>
<evidence type="ECO:0000313" key="6">
    <source>
        <dbReference type="EMBL" id="KAJ6216078.1"/>
    </source>
</evidence>
<evidence type="ECO:0000259" key="5">
    <source>
        <dbReference type="Pfam" id="PF04652"/>
    </source>
</evidence>
<feature type="region of interest" description="Disordered" evidence="3">
    <location>
        <begin position="436"/>
        <end position="505"/>
    </location>
</feature>
<dbReference type="AlphaFoldDB" id="A0A9Q0LX04"/>
<dbReference type="Proteomes" id="UP001142055">
    <property type="component" value="Chromosome 4"/>
</dbReference>